<feature type="region of interest" description="Disordered" evidence="1">
    <location>
        <begin position="390"/>
        <end position="409"/>
    </location>
</feature>
<accession>A0A067PMC5</accession>
<evidence type="ECO:0008006" key="4">
    <source>
        <dbReference type="Google" id="ProtNLM"/>
    </source>
</evidence>
<dbReference type="EMBL" id="KL197723">
    <property type="protein sequence ID" value="KDQ55953.1"/>
    <property type="molecule type" value="Genomic_DNA"/>
</dbReference>
<organism evidence="2 3">
    <name type="scientific">Jaapia argillacea MUCL 33604</name>
    <dbReference type="NCBI Taxonomy" id="933084"/>
    <lineage>
        <taxon>Eukaryota</taxon>
        <taxon>Fungi</taxon>
        <taxon>Dikarya</taxon>
        <taxon>Basidiomycota</taxon>
        <taxon>Agaricomycotina</taxon>
        <taxon>Agaricomycetes</taxon>
        <taxon>Agaricomycetidae</taxon>
        <taxon>Jaapiales</taxon>
        <taxon>Jaapiaceae</taxon>
        <taxon>Jaapia</taxon>
    </lineage>
</organism>
<reference evidence="3" key="1">
    <citation type="journal article" date="2014" name="Proc. Natl. Acad. Sci. U.S.A.">
        <title>Extensive sampling of basidiomycete genomes demonstrates inadequacy of the white-rot/brown-rot paradigm for wood decay fungi.</title>
        <authorList>
            <person name="Riley R."/>
            <person name="Salamov A.A."/>
            <person name="Brown D.W."/>
            <person name="Nagy L.G."/>
            <person name="Floudas D."/>
            <person name="Held B.W."/>
            <person name="Levasseur A."/>
            <person name="Lombard V."/>
            <person name="Morin E."/>
            <person name="Otillar R."/>
            <person name="Lindquist E.A."/>
            <person name="Sun H."/>
            <person name="LaButti K.M."/>
            <person name="Schmutz J."/>
            <person name="Jabbour D."/>
            <person name="Luo H."/>
            <person name="Baker S.E."/>
            <person name="Pisabarro A.G."/>
            <person name="Walton J.D."/>
            <person name="Blanchette R.A."/>
            <person name="Henrissat B."/>
            <person name="Martin F."/>
            <person name="Cullen D."/>
            <person name="Hibbett D.S."/>
            <person name="Grigoriev I.V."/>
        </authorList>
    </citation>
    <scope>NUCLEOTIDE SEQUENCE [LARGE SCALE GENOMIC DNA]</scope>
    <source>
        <strain evidence="3">MUCL 33604</strain>
    </source>
</reference>
<dbReference type="AlphaFoldDB" id="A0A067PMC5"/>
<evidence type="ECO:0000313" key="3">
    <source>
        <dbReference type="Proteomes" id="UP000027265"/>
    </source>
</evidence>
<dbReference type="OrthoDB" id="3263050at2759"/>
<dbReference type="InParanoid" id="A0A067PMC5"/>
<keyword evidence="3" id="KW-1185">Reference proteome</keyword>
<evidence type="ECO:0000256" key="1">
    <source>
        <dbReference type="SAM" id="MobiDB-lite"/>
    </source>
</evidence>
<protein>
    <recommendedName>
        <fullName evidence="4">F-box domain-containing protein</fullName>
    </recommendedName>
</protein>
<dbReference type="HOGENOM" id="CLU_011151_1_1_1"/>
<name>A0A067PMC5_9AGAM</name>
<gene>
    <name evidence="2" type="ORF">JAAARDRAFT_36742</name>
</gene>
<proteinExistence type="predicted"/>
<evidence type="ECO:0000313" key="2">
    <source>
        <dbReference type="EMBL" id="KDQ55953.1"/>
    </source>
</evidence>
<dbReference type="Proteomes" id="UP000027265">
    <property type="component" value="Unassembled WGS sequence"/>
</dbReference>
<sequence>MVSATSTVSSLQTIPQEVLEHIAFFSATSEFLGPPAGIASFLLTCRKLHSSLSVASNPHLYARIFCFKFDGEPALRRLGSSGAASPALAHELERRCFYLKRIRARLDCTTSNNGSQYLDKRYDQEQDPLHHILWMSYMMMIENDGKNERQLREYGRMDEWLKDYWFNVMGASLATRATSIDRWPQNNEHTSLGMWLFWFFLIPEDFVKNESMLITVTNMTKLMAQGAHQYPLCSPNWAEFVPRSHSASPPISTITHYSHKIEVIHPPISIPAILSYLTLLNNTRPPTTSTPHVPLVNPSSYARQSLEWESIWHRCLGAEFGQDNRLIVSGAFCPGTLEGVWEGIFSYTEFTAYAALLSGAPPVILHNSLVAQHRQTWKLREHHLLYYPSPASSPTSSPSSSSSSSSFSAASPLLPGDPLRAWLPPGIKVQETSEGVEVWEPGRAESVKYTRLDKALERGLEGINSSLAPRNKNGGRKLSGVRSRDVIITGEGHSAWGQFQLIGRIRPTDGLISLSKEYMDGDRGKWLYRGHIVGNMSGNFAGRWRDTLSPPHVPGYEGCYAMSRRR</sequence>